<dbReference type="InterPro" id="IPR011009">
    <property type="entry name" value="Kinase-like_dom_sf"/>
</dbReference>
<feature type="binding site" evidence="3">
    <location>
        <position position="102"/>
    </location>
    <ligand>
        <name>ATP</name>
        <dbReference type="ChEBI" id="CHEBI:30616"/>
    </ligand>
</feature>
<dbReference type="PANTHER" id="PTHR24418">
    <property type="entry name" value="TYROSINE-PROTEIN KINASE"/>
    <property type="match status" value="1"/>
</dbReference>
<organism evidence="5 6">
    <name type="scientific">Oesophagostomum dentatum</name>
    <name type="common">Nodular worm</name>
    <dbReference type="NCBI Taxonomy" id="61180"/>
    <lineage>
        <taxon>Eukaryota</taxon>
        <taxon>Metazoa</taxon>
        <taxon>Ecdysozoa</taxon>
        <taxon>Nematoda</taxon>
        <taxon>Chromadorea</taxon>
        <taxon>Rhabditida</taxon>
        <taxon>Rhabditina</taxon>
        <taxon>Rhabditomorpha</taxon>
        <taxon>Strongyloidea</taxon>
        <taxon>Strongylidae</taxon>
        <taxon>Oesophagostomum</taxon>
    </lineage>
</organism>
<dbReference type="EMBL" id="KN549568">
    <property type="protein sequence ID" value="KHJ96878.1"/>
    <property type="molecule type" value="Genomic_DNA"/>
</dbReference>
<evidence type="ECO:0000313" key="6">
    <source>
        <dbReference type="Proteomes" id="UP000053660"/>
    </source>
</evidence>
<dbReference type="PROSITE" id="PS00107">
    <property type="entry name" value="PROTEIN_KINASE_ATP"/>
    <property type="match status" value="1"/>
</dbReference>
<dbReference type="SUPFAM" id="SSF56112">
    <property type="entry name" value="Protein kinase-like (PK-like)"/>
    <property type="match status" value="1"/>
</dbReference>
<reference evidence="5 6" key="1">
    <citation type="submission" date="2014-03" db="EMBL/GenBank/DDBJ databases">
        <title>Draft genome of the hookworm Oesophagostomum dentatum.</title>
        <authorList>
            <person name="Mitreva M."/>
        </authorList>
    </citation>
    <scope>NUCLEOTIDE SEQUENCE [LARGE SCALE GENOMIC DNA]</scope>
    <source>
        <strain evidence="5 6">OD-Hann</strain>
    </source>
</reference>
<dbReference type="GO" id="GO:0004672">
    <property type="term" value="F:protein kinase activity"/>
    <property type="evidence" value="ECO:0007669"/>
    <property type="project" value="InterPro"/>
</dbReference>
<protein>
    <recommendedName>
        <fullName evidence="4">Serine-threonine/tyrosine-protein kinase catalytic domain-containing protein</fullName>
    </recommendedName>
</protein>
<dbReference type="Gene3D" id="3.30.505.10">
    <property type="entry name" value="SH2 domain"/>
    <property type="match status" value="1"/>
</dbReference>
<dbReference type="Pfam" id="PF07714">
    <property type="entry name" value="PK_Tyr_Ser-Thr"/>
    <property type="match status" value="1"/>
</dbReference>
<keyword evidence="2 3" id="KW-0067">ATP-binding</keyword>
<dbReference type="OrthoDB" id="3256376at2759"/>
<proteinExistence type="predicted"/>
<dbReference type="InterPro" id="IPR017441">
    <property type="entry name" value="Protein_kinase_ATP_BS"/>
</dbReference>
<evidence type="ECO:0000313" key="5">
    <source>
        <dbReference type="EMBL" id="KHJ96878.1"/>
    </source>
</evidence>
<dbReference type="GO" id="GO:0005524">
    <property type="term" value="F:ATP binding"/>
    <property type="evidence" value="ECO:0007669"/>
    <property type="project" value="UniProtKB-UniRule"/>
</dbReference>
<dbReference type="InterPro" id="IPR050198">
    <property type="entry name" value="Non-receptor_tyrosine_kinases"/>
</dbReference>
<evidence type="ECO:0000259" key="4">
    <source>
        <dbReference type="Pfam" id="PF07714"/>
    </source>
</evidence>
<gene>
    <name evidence="5" type="ORF">OESDEN_03149</name>
</gene>
<feature type="domain" description="Serine-threonine/tyrosine-protein kinase catalytic" evidence="4">
    <location>
        <begin position="72"/>
        <end position="130"/>
    </location>
</feature>
<dbReference type="AlphaFoldDB" id="A0A0B1TH40"/>
<dbReference type="InterPro" id="IPR036860">
    <property type="entry name" value="SH2_dom_sf"/>
</dbReference>
<accession>A0A0B1TH40</accession>
<dbReference type="Gene3D" id="3.30.200.20">
    <property type="entry name" value="Phosphorylase Kinase, domain 1"/>
    <property type="match status" value="1"/>
</dbReference>
<name>A0A0B1TH40_OESDE</name>
<evidence type="ECO:0000256" key="3">
    <source>
        <dbReference type="PROSITE-ProRule" id="PRU10141"/>
    </source>
</evidence>
<keyword evidence="1 3" id="KW-0547">Nucleotide-binding</keyword>
<keyword evidence="6" id="KW-1185">Reference proteome</keyword>
<evidence type="ECO:0000256" key="1">
    <source>
        <dbReference type="ARBA" id="ARBA00022741"/>
    </source>
</evidence>
<evidence type="ECO:0000256" key="2">
    <source>
        <dbReference type="ARBA" id="ARBA00022840"/>
    </source>
</evidence>
<dbReference type="InterPro" id="IPR001245">
    <property type="entry name" value="Ser-Thr/Tyr_kinase_cat_dom"/>
</dbReference>
<dbReference type="SUPFAM" id="SSF55550">
    <property type="entry name" value="SH2 domain"/>
    <property type="match status" value="1"/>
</dbReference>
<dbReference type="Proteomes" id="UP000053660">
    <property type="component" value="Unassembled WGS sequence"/>
</dbReference>
<sequence>MAVSKKIFQIKNIIIRRMAGKYMMETTHMFNTLTDLIHYYKDKPGFLLNTEFQLCHPIKLQSWEYCHNDVQQGGTLGEGAFGIVSAGTLRTKSGKTVSVAVKQTKSGSDLCKAKIKEMMKEARLMRHFKVCNYRIFAKDK</sequence>